<proteinExistence type="predicted"/>
<feature type="non-terminal residue" evidence="2">
    <location>
        <position position="263"/>
    </location>
</feature>
<feature type="domain" description="Dipeptidylpeptidase IV N-terminal" evidence="1">
    <location>
        <begin position="1"/>
        <end position="261"/>
    </location>
</feature>
<feature type="non-terminal residue" evidence="2">
    <location>
        <position position="1"/>
    </location>
</feature>
<gene>
    <name evidence="2" type="ORF">S01H1_47044</name>
</gene>
<dbReference type="GO" id="GO:0006508">
    <property type="term" value="P:proteolysis"/>
    <property type="evidence" value="ECO:0007669"/>
    <property type="project" value="InterPro"/>
</dbReference>
<evidence type="ECO:0000313" key="2">
    <source>
        <dbReference type="EMBL" id="GAG18462.1"/>
    </source>
</evidence>
<protein>
    <recommendedName>
        <fullName evidence="1">Dipeptidylpeptidase IV N-terminal domain-containing protein</fullName>
    </recommendedName>
</protein>
<dbReference type="PANTHER" id="PTHR11731:SF193">
    <property type="entry name" value="DIPEPTIDYL PEPTIDASE 9"/>
    <property type="match status" value="1"/>
</dbReference>
<dbReference type="Pfam" id="PF00930">
    <property type="entry name" value="DPPIV_N"/>
    <property type="match status" value="1"/>
</dbReference>
<comment type="caution">
    <text evidence="2">The sequence shown here is derived from an EMBL/GenBank/DDBJ whole genome shotgun (WGS) entry which is preliminary data.</text>
</comment>
<dbReference type="EMBL" id="BARS01030150">
    <property type="protein sequence ID" value="GAG18462.1"/>
    <property type="molecule type" value="Genomic_DNA"/>
</dbReference>
<dbReference type="GO" id="GO:0008239">
    <property type="term" value="F:dipeptidyl-peptidase activity"/>
    <property type="evidence" value="ECO:0007669"/>
    <property type="project" value="TreeGrafter"/>
</dbReference>
<reference evidence="2" key="1">
    <citation type="journal article" date="2014" name="Front. Microbiol.">
        <title>High frequency of phylogenetically diverse reductive dehalogenase-homologous genes in deep subseafloor sedimentary metagenomes.</title>
        <authorList>
            <person name="Kawai M."/>
            <person name="Futagami T."/>
            <person name="Toyoda A."/>
            <person name="Takaki Y."/>
            <person name="Nishi S."/>
            <person name="Hori S."/>
            <person name="Arai W."/>
            <person name="Tsubouchi T."/>
            <person name="Morono Y."/>
            <person name="Uchiyama I."/>
            <person name="Ito T."/>
            <person name="Fujiyama A."/>
            <person name="Inagaki F."/>
            <person name="Takami H."/>
        </authorList>
    </citation>
    <scope>NUCLEOTIDE SEQUENCE</scope>
    <source>
        <strain evidence="2">Expedition CK06-06</strain>
    </source>
</reference>
<sequence>QLTSGARGTGKTHGLAEYIAQEEMGRHHGFWWSKDGKWLAFAEVDETHISRYRIVHQGKDEVGEGAQEDHGYPFAGTENARVRLGVVPVEGGAPVWMALEGDSYLARVAWLPDGSLSAQIENRAQTELDLVRFDPATGQRTVLLHETSDVWINLNNLFKPLAAGFIWASERTGFRHLYLYDWNGTLIRFLTQGEWMVDDVVGVDEEKEVVYFTATLDGPLSSHLYVIGFGGGEPHKLTTEPGLHAIVIDDACARFVDTCQSRD</sequence>
<dbReference type="InterPro" id="IPR050278">
    <property type="entry name" value="Serine_Prot_S9B/DPPIV"/>
</dbReference>
<organism evidence="2">
    <name type="scientific">marine sediment metagenome</name>
    <dbReference type="NCBI Taxonomy" id="412755"/>
    <lineage>
        <taxon>unclassified sequences</taxon>
        <taxon>metagenomes</taxon>
        <taxon>ecological metagenomes</taxon>
    </lineage>
</organism>
<dbReference type="Gene3D" id="2.140.10.30">
    <property type="entry name" value="Dipeptidylpeptidase IV, N-terminal domain"/>
    <property type="match status" value="1"/>
</dbReference>
<dbReference type="SUPFAM" id="SSF82171">
    <property type="entry name" value="DPP6 N-terminal domain-like"/>
    <property type="match status" value="1"/>
</dbReference>
<name>X0W5B8_9ZZZZ</name>
<evidence type="ECO:0000259" key="1">
    <source>
        <dbReference type="Pfam" id="PF00930"/>
    </source>
</evidence>
<dbReference type="PANTHER" id="PTHR11731">
    <property type="entry name" value="PROTEASE FAMILY S9B,C DIPEPTIDYL-PEPTIDASE IV-RELATED"/>
    <property type="match status" value="1"/>
</dbReference>
<accession>X0W5B8</accession>
<dbReference type="AlphaFoldDB" id="X0W5B8"/>
<dbReference type="InterPro" id="IPR002469">
    <property type="entry name" value="Peptidase_S9B_N"/>
</dbReference>